<protein>
    <submittedName>
        <fullName evidence="2">DMT family transporter</fullName>
    </submittedName>
</protein>
<comment type="caution">
    <text evidence="2">The sequence shown here is derived from an EMBL/GenBank/DDBJ whole genome shotgun (WGS) entry which is preliminary data.</text>
</comment>
<organism evidence="2 3">
    <name type="scientific">Streptomyces caeni</name>
    <dbReference type="NCBI Taxonomy" id="2307231"/>
    <lineage>
        <taxon>Bacteria</taxon>
        <taxon>Bacillati</taxon>
        <taxon>Actinomycetota</taxon>
        <taxon>Actinomycetes</taxon>
        <taxon>Kitasatosporales</taxon>
        <taxon>Streptomycetaceae</taxon>
        <taxon>Streptomyces</taxon>
    </lineage>
</organism>
<evidence type="ECO:0000256" key="1">
    <source>
        <dbReference type="SAM" id="Phobius"/>
    </source>
</evidence>
<feature type="transmembrane region" description="Helical" evidence="1">
    <location>
        <begin position="202"/>
        <end position="220"/>
    </location>
</feature>
<feature type="transmembrane region" description="Helical" evidence="1">
    <location>
        <begin position="255"/>
        <end position="276"/>
    </location>
</feature>
<evidence type="ECO:0000313" key="2">
    <source>
        <dbReference type="EMBL" id="MFD1661736.1"/>
    </source>
</evidence>
<dbReference type="Proteomes" id="UP001597261">
    <property type="component" value="Unassembled WGS sequence"/>
</dbReference>
<feature type="transmembrane region" description="Helical" evidence="1">
    <location>
        <begin position="227"/>
        <end position="249"/>
    </location>
</feature>
<accession>A0ABW4IYY1</accession>
<feature type="transmembrane region" description="Helical" evidence="1">
    <location>
        <begin position="164"/>
        <end position="182"/>
    </location>
</feature>
<dbReference type="NCBIfam" id="NF038012">
    <property type="entry name" value="DMT_1"/>
    <property type="match status" value="1"/>
</dbReference>
<feature type="transmembrane region" description="Helical" evidence="1">
    <location>
        <begin position="103"/>
        <end position="122"/>
    </location>
</feature>
<dbReference type="PANTHER" id="PTHR40761">
    <property type="entry name" value="CONSERVED INTEGRAL MEMBRANE ALANINE VALINE AND LEUCINE RICH PROTEIN-RELATED"/>
    <property type="match status" value="1"/>
</dbReference>
<keyword evidence="1" id="KW-0472">Membrane</keyword>
<dbReference type="PANTHER" id="PTHR40761:SF1">
    <property type="entry name" value="CONSERVED INTEGRAL MEMBRANE ALANINE VALINE AND LEUCINE RICH PROTEIN-RELATED"/>
    <property type="match status" value="1"/>
</dbReference>
<keyword evidence="1" id="KW-0812">Transmembrane</keyword>
<name>A0ABW4IYY1_9ACTN</name>
<proteinExistence type="predicted"/>
<keyword evidence="3" id="KW-1185">Reference proteome</keyword>
<evidence type="ECO:0000313" key="3">
    <source>
        <dbReference type="Proteomes" id="UP001597261"/>
    </source>
</evidence>
<reference evidence="3" key="1">
    <citation type="journal article" date="2019" name="Int. J. Syst. Evol. Microbiol.">
        <title>The Global Catalogue of Microorganisms (GCM) 10K type strain sequencing project: providing services to taxonomists for standard genome sequencing and annotation.</title>
        <authorList>
            <consortium name="The Broad Institute Genomics Platform"/>
            <consortium name="The Broad Institute Genome Sequencing Center for Infectious Disease"/>
            <person name="Wu L."/>
            <person name="Ma J."/>
        </authorList>
    </citation>
    <scope>NUCLEOTIDE SEQUENCE [LARGE SCALE GENOMIC DNA]</scope>
    <source>
        <strain evidence="3">CGMCC 1.12470</strain>
    </source>
</reference>
<dbReference type="RefSeq" id="WP_381088114.1">
    <property type="nucleotide sequence ID" value="NZ_JBHUDX010000083.1"/>
</dbReference>
<keyword evidence="1" id="KW-1133">Transmembrane helix</keyword>
<sequence length="284" mass="29145">MNTAVAVPAALLSAICFGGGSVLQHQAARQASRQESLRLRLLLDLARRPMWLAGMGLVTSSFALLGFALAFGPLVLVLPLAATDLLFALPLLAWRRRMPLTHFAATGMVCTAGGVAMFLTALPHSPAGAAVPSVRDWVPVLAAIGGVVALLVPTGVSRRGRLRTALYAICAALMLALLDSLTKSAAGLFRVDGFGAFSRWEPYSLIVVGAVGLVLSQSAYQAGSLAISLPIIDTLEPIGAVAIGIAVFGEQLASSVWALTVQALGAAMAVAGIALLGRSPLATA</sequence>
<gene>
    <name evidence="2" type="ORF">ACFSL4_26950</name>
</gene>
<feature type="transmembrane region" description="Helical" evidence="1">
    <location>
        <begin position="134"/>
        <end position="152"/>
    </location>
</feature>
<dbReference type="EMBL" id="JBHUDX010000083">
    <property type="protein sequence ID" value="MFD1661736.1"/>
    <property type="molecule type" value="Genomic_DNA"/>
</dbReference>
<feature type="transmembrane region" description="Helical" evidence="1">
    <location>
        <begin position="57"/>
        <end position="82"/>
    </location>
</feature>